<keyword evidence="1" id="KW-0812">Transmembrane</keyword>
<sequence>MNHHQLRALTITKRVTSVFFILGLGLFLFSFFVSDPNSDYFLNIGIGVMFSAALLFACGTFFALVDRSSEKRNGYSEDTI</sequence>
<evidence type="ECO:0000313" key="2">
    <source>
        <dbReference type="EMBL" id="GGF98246.1"/>
    </source>
</evidence>
<keyword evidence="1" id="KW-1133">Transmembrane helix</keyword>
<dbReference type="RefSeq" id="WP_188530382.1">
    <property type="nucleotide sequence ID" value="NZ_BMGR01000004.1"/>
</dbReference>
<reference evidence="2" key="1">
    <citation type="journal article" date="2014" name="Int. J. Syst. Evol. Microbiol.">
        <title>Complete genome sequence of Corynebacterium casei LMG S-19264T (=DSM 44701T), isolated from a smear-ripened cheese.</title>
        <authorList>
            <consortium name="US DOE Joint Genome Institute (JGI-PGF)"/>
            <person name="Walter F."/>
            <person name="Albersmeier A."/>
            <person name="Kalinowski J."/>
            <person name="Ruckert C."/>
        </authorList>
    </citation>
    <scope>NUCLEOTIDE SEQUENCE</scope>
    <source>
        <strain evidence="2">CGMCC 1.12987</strain>
    </source>
</reference>
<keyword evidence="3" id="KW-1185">Reference proteome</keyword>
<name>A0A917FRQ1_9BACL</name>
<organism evidence="2 3">
    <name type="scientific">Paenibacillus abyssi</name>
    <dbReference type="NCBI Taxonomy" id="1340531"/>
    <lineage>
        <taxon>Bacteria</taxon>
        <taxon>Bacillati</taxon>
        <taxon>Bacillota</taxon>
        <taxon>Bacilli</taxon>
        <taxon>Bacillales</taxon>
        <taxon>Paenibacillaceae</taxon>
        <taxon>Paenibacillus</taxon>
    </lineage>
</organism>
<dbReference type="EMBL" id="BMGR01000004">
    <property type="protein sequence ID" value="GGF98246.1"/>
    <property type="molecule type" value="Genomic_DNA"/>
</dbReference>
<keyword evidence="1" id="KW-0472">Membrane</keyword>
<feature type="transmembrane region" description="Helical" evidence="1">
    <location>
        <begin position="40"/>
        <end position="65"/>
    </location>
</feature>
<comment type="caution">
    <text evidence="2">The sequence shown here is derived from an EMBL/GenBank/DDBJ whole genome shotgun (WGS) entry which is preliminary data.</text>
</comment>
<evidence type="ECO:0000313" key="3">
    <source>
        <dbReference type="Proteomes" id="UP000644756"/>
    </source>
</evidence>
<proteinExistence type="predicted"/>
<gene>
    <name evidence="2" type="ORF">GCM10010916_14370</name>
</gene>
<feature type="transmembrane region" description="Helical" evidence="1">
    <location>
        <begin position="15"/>
        <end position="34"/>
    </location>
</feature>
<reference evidence="2" key="2">
    <citation type="submission" date="2020-09" db="EMBL/GenBank/DDBJ databases">
        <authorList>
            <person name="Sun Q."/>
            <person name="Zhou Y."/>
        </authorList>
    </citation>
    <scope>NUCLEOTIDE SEQUENCE</scope>
    <source>
        <strain evidence="2">CGMCC 1.12987</strain>
    </source>
</reference>
<dbReference type="AlphaFoldDB" id="A0A917FRQ1"/>
<accession>A0A917FRQ1</accession>
<protein>
    <submittedName>
        <fullName evidence="2">Uncharacterized protein</fullName>
    </submittedName>
</protein>
<dbReference type="Proteomes" id="UP000644756">
    <property type="component" value="Unassembled WGS sequence"/>
</dbReference>
<evidence type="ECO:0000256" key="1">
    <source>
        <dbReference type="SAM" id="Phobius"/>
    </source>
</evidence>